<dbReference type="Proteomes" id="UP001597519">
    <property type="component" value="Unassembled WGS sequence"/>
</dbReference>
<sequence length="118" mass="14562">MIRKKRCNKNGCREFVEELHEAYCKEHIGEVDRQYNEFRNKYDKEYVSFYSSKKWRDKRLQALRRDEYLCKDCLKDDVYTVAEEVHHIIETKDDWSKRLELDNLISLCKACHNKRHER</sequence>
<reference evidence="7" key="1">
    <citation type="journal article" date="2019" name="Int. J. Syst. Evol. Microbiol.">
        <title>The Global Catalogue of Microorganisms (GCM) 10K type strain sequencing project: providing services to taxonomists for standard genome sequencing and annotation.</title>
        <authorList>
            <consortium name="The Broad Institute Genomics Platform"/>
            <consortium name="The Broad Institute Genome Sequencing Center for Infectious Disease"/>
            <person name="Wu L."/>
            <person name="Ma J."/>
        </authorList>
    </citation>
    <scope>NUCLEOTIDE SEQUENCE [LARGE SCALE GENOMIC DNA]</scope>
    <source>
        <strain evidence="7">KCTC 33575</strain>
    </source>
</reference>
<evidence type="ECO:0000256" key="2">
    <source>
        <dbReference type="ARBA" id="ARBA00022801"/>
    </source>
</evidence>
<evidence type="ECO:0000256" key="4">
    <source>
        <dbReference type="ARBA" id="ARBA00040194"/>
    </source>
</evidence>
<feature type="domain" description="HNH nuclease" evidence="5">
    <location>
        <begin position="57"/>
        <end position="113"/>
    </location>
</feature>
<dbReference type="PANTHER" id="PTHR41286">
    <property type="entry name" value="HNH NUCLEASE YAJD-RELATED"/>
    <property type="match status" value="1"/>
</dbReference>
<dbReference type="PANTHER" id="PTHR41286:SF1">
    <property type="entry name" value="HNH NUCLEASE YAJD-RELATED"/>
    <property type="match status" value="1"/>
</dbReference>
<dbReference type="EMBL" id="JBHUOQ010000001">
    <property type="protein sequence ID" value="MFD2829218.1"/>
    <property type="molecule type" value="Genomic_DNA"/>
</dbReference>
<dbReference type="SMART" id="SM00507">
    <property type="entry name" value="HNHc"/>
    <property type="match status" value="1"/>
</dbReference>
<gene>
    <name evidence="6" type="ORF">ACFSX4_01985</name>
</gene>
<evidence type="ECO:0000256" key="3">
    <source>
        <dbReference type="ARBA" id="ARBA00038412"/>
    </source>
</evidence>
<evidence type="ECO:0000259" key="5">
    <source>
        <dbReference type="SMART" id="SM00507"/>
    </source>
</evidence>
<dbReference type="InterPro" id="IPR003615">
    <property type="entry name" value="HNH_nuc"/>
</dbReference>
<accession>A0ABW5WSI4</accession>
<protein>
    <recommendedName>
        <fullName evidence="4">Putative HNH nuclease YajD</fullName>
    </recommendedName>
</protein>
<keyword evidence="1" id="KW-0540">Nuclease</keyword>
<evidence type="ECO:0000313" key="6">
    <source>
        <dbReference type="EMBL" id="MFD2829218.1"/>
    </source>
</evidence>
<dbReference type="RefSeq" id="WP_377771026.1">
    <property type="nucleotide sequence ID" value="NZ_JBHUOQ010000001.1"/>
</dbReference>
<keyword evidence="6" id="KW-0255">Endonuclease</keyword>
<keyword evidence="2" id="KW-0378">Hydrolase</keyword>
<dbReference type="GO" id="GO:0004519">
    <property type="term" value="F:endonuclease activity"/>
    <property type="evidence" value="ECO:0007669"/>
    <property type="project" value="UniProtKB-KW"/>
</dbReference>
<name>A0ABW5WSI4_9STAP</name>
<keyword evidence="7" id="KW-1185">Reference proteome</keyword>
<comment type="caution">
    <text evidence="6">The sequence shown here is derived from an EMBL/GenBank/DDBJ whole genome shotgun (WGS) entry which is preliminary data.</text>
</comment>
<dbReference type="InterPro" id="IPR002711">
    <property type="entry name" value="HNH"/>
</dbReference>
<proteinExistence type="inferred from homology"/>
<evidence type="ECO:0000313" key="7">
    <source>
        <dbReference type="Proteomes" id="UP001597519"/>
    </source>
</evidence>
<dbReference type="CDD" id="cd00085">
    <property type="entry name" value="HNHc"/>
    <property type="match status" value="1"/>
</dbReference>
<dbReference type="Pfam" id="PF01844">
    <property type="entry name" value="HNH"/>
    <property type="match status" value="1"/>
</dbReference>
<dbReference type="Gene3D" id="1.10.30.50">
    <property type="match status" value="1"/>
</dbReference>
<organism evidence="6 7">
    <name type="scientific">Corticicoccus populi</name>
    <dbReference type="NCBI Taxonomy" id="1812821"/>
    <lineage>
        <taxon>Bacteria</taxon>
        <taxon>Bacillati</taxon>
        <taxon>Bacillota</taxon>
        <taxon>Bacilli</taxon>
        <taxon>Bacillales</taxon>
        <taxon>Staphylococcaceae</taxon>
        <taxon>Corticicoccus</taxon>
    </lineage>
</organism>
<comment type="similarity">
    <text evidence="3">Belongs to the HNH nuclease family.</text>
</comment>
<evidence type="ECO:0000256" key="1">
    <source>
        <dbReference type="ARBA" id="ARBA00022722"/>
    </source>
</evidence>